<dbReference type="RefSeq" id="WP_152947254.1">
    <property type="nucleotide sequence ID" value="NZ_WHYR01000030.1"/>
</dbReference>
<accession>A0A6N7IRZ7</accession>
<gene>
    <name evidence="1" type="ORF">GFC01_11230</name>
</gene>
<proteinExistence type="predicted"/>
<comment type="caution">
    <text evidence="1">The sequence shown here is derived from an EMBL/GenBank/DDBJ whole genome shotgun (WGS) entry which is preliminary data.</text>
</comment>
<name>A0A6N7IRZ7_9FIRM</name>
<evidence type="ECO:0000313" key="2">
    <source>
        <dbReference type="Proteomes" id="UP000441717"/>
    </source>
</evidence>
<dbReference type="EMBL" id="WHYR01000030">
    <property type="protein sequence ID" value="MQL52822.1"/>
    <property type="molecule type" value="Genomic_DNA"/>
</dbReference>
<dbReference type="AlphaFoldDB" id="A0A6N7IRZ7"/>
<organism evidence="1 2">
    <name type="scientific">Desulfofundulus thermobenzoicus</name>
    <dbReference type="NCBI Taxonomy" id="29376"/>
    <lineage>
        <taxon>Bacteria</taxon>
        <taxon>Bacillati</taxon>
        <taxon>Bacillota</taxon>
        <taxon>Clostridia</taxon>
        <taxon>Eubacteriales</taxon>
        <taxon>Peptococcaceae</taxon>
        <taxon>Desulfofundulus</taxon>
    </lineage>
</organism>
<evidence type="ECO:0000313" key="1">
    <source>
        <dbReference type="EMBL" id="MQL52822.1"/>
    </source>
</evidence>
<protein>
    <submittedName>
        <fullName evidence="1">Uncharacterized protein</fullName>
    </submittedName>
</protein>
<keyword evidence="2" id="KW-1185">Reference proteome</keyword>
<reference evidence="1 2" key="1">
    <citation type="submission" date="2019-10" db="EMBL/GenBank/DDBJ databases">
        <title>Comparative genomics of sulfur disproportionating microorganisms.</title>
        <authorList>
            <person name="Ward L.M."/>
            <person name="Bertran E."/>
            <person name="Johnston D."/>
        </authorList>
    </citation>
    <scope>NUCLEOTIDE SEQUENCE [LARGE SCALE GENOMIC DNA]</scope>
    <source>
        <strain evidence="1 2">DSM 14055</strain>
    </source>
</reference>
<dbReference type="OrthoDB" id="9813766at2"/>
<sequence length="66" mass="7792">MLQGSLLFLDLVDDVRICYDQKNILARYLAGLKEKLQQLGAKRIYRGCAWYWVLKEDYRPGEVIEI</sequence>
<dbReference type="Proteomes" id="UP000441717">
    <property type="component" value="Unassembled WGS sequence"/>
</dbReference>